<sequence>MSNTLLETNPSIESLVQPRTLEAMKAQYQLDQQEKFLSIRAEAETLLQQLQAIKQQRQELSNSSVEA</sequence>
<reference evidence="1" key="1">
    <citation type="journal article" date="2020" name="mSystems">
        <title>Genome- and Community-Level Interaction Insights into Carbon Utilization and Element Cycling Functions of Hydrothermarchaeota in Hydrothermal Sediment.</title>
        <authorList>
            <person name="Zhou Z."/>
            <person name="Liu Y."/>
            <person name="Xu W."/>
            <person name="Pan J."/>
            <person name="Luo Z.H."/>
            <person name="Li M."/>
        </authorList>
    </citation>
    <scope>NUCLEOTIDE SEQUENCE [LARGE SCALE GENOMIC DNA]</scope>
    <source>
        <strain evidence="1">SpSt-418</strain>
    </source>
</reference>
<comment type="caution">
    <text evidence="1">The sequence shown here is derived from an EMBL/GenBank/DDBJ whole genome shotgun (WGS) entry which is preliminary data.</text>
</comment>
<proteinExistence type="predicted"/>
<accession>A0A7C3KI02</accession>
<dbReference type="AlphaFoldDB" id="A0A7C3KI02"/>
<evidence type="ECO:0000313" key="1">
    <source>
        <dbReference type="EMBL" id="HFN00408.1"/>
    </source>
</evidence>
<name>A0A7C3KI02_9CYAN</name>
<gene>
    <name evidence="1" type="ORF">ENR64_22205</name>
</gene>
<organism evidence="1">
    <name type="scientific">Oscillatoriales cyanobacterium SpSt-418</name>
    <dbReference type="NCBI Taxonomy" id="2282169"/>
    <lineage>
        <taxon>Bacteria</taxon>
        <taxon>Bacillati</taxon>
        <taxon>Cyanobacteriota</taxon>
        <taxon>Cyanophyceae</taxon>
        <taxon>Oscillatoriophycideae</taxon>
        <taxon>Oscillatoriales</taxon>
    </lineage>
</organism>
<protein>
    <submittedName>
        <fullName evidence="1">Uncharacterized protein</fullName>
    </submittedName>
</protein>
<dbReference type="EMBL" id="DSRU01000321">
    <property type="protein sequence ID" value="HFN00408.1"/>
    <property type="molecule type" value="Genomic_DNA"/>
</dbReference>